<evidence type="ECO:0000256" key="7">
    <source>
        <dbReference type="ARBA" id="ARBA00023303"/>
    </source>
</evidence>
<evidence type="ECO:0000256" key="1">
    <source>
        <dbReference type="ARBA" id="ARBA00004141"/>
    </source>
</evidence>
<dbReference type="Pfam" id="PF07885">
    <property type="entry name" value="Ion_trans_2"/>
    <property type="match status" value="2"/>
</dbReference>
<feature type="domain" description="Potassium channel" evidence="11">
    <location>
        <begin position="892"/>
        <end position="950"/>
    </location>
</feature>
<evidence type="ECO:0000256" key="2">
    <source>
        <dbReference type="ARBA" id="ARBA00022448"/>
    </source>
</evidence>
<feature type="transmembrane region" description="Helical" evidence="10">
    <location>
        <begin position="1105"/>
        <end position="1126"/>
    </location>
</feature>
<dbReference type="EMBL" id="JAANHZ010000059">
    <property type="protein sequence ID" value="KAG5316442.1"/>
    <property type="molecule type" value="Genomic_DNA"/>
</dbReference>
<dbReference type="GO" id="GO:0005886">
    <property type="term" value="C:plasma membrane"/>
    <property type="evidence" value="ECO:0007669"/>
    <property type="project" value="TreeGrafter"/>
</dbReference>
<feature type="transmembrane region" description="Helical" evidence="10">
    <location>
        <begin position="103"/>
        <end position="127"/>
    </location>
</feature>
<organism evidence="12 13">
    <name type="scientific">Acromyrmex insinuator</name>
    <dbReference type="NCBI Taxonomy" id="230686"/>
    <lineage>
        <taxon>Eukaryota</taxon>
        <taxon>Metazoa</taxon>
        <taxon>Ecdysozoa</taxon>
        <taxon>Arthropoda</taxon>
        <taxon>Hexapoda</taxon>
        <taxon>Insecta</taxon>
        <taxon>Pterygota</taxon>
        <taxon>Neoptera</taxon>
        <taxon>Endopterygota</taxon>
        <taxon>Hymenoptera</taxon>
        <taxon>Apocrita</taxon>
        <taxon>Aculeata</taxon>
        <taxon>Formicoidea</taxon>
        <taxon>Formicidae</taxon>
        <taxon>Myrmicinae</taxon>
        <taxon>Acromyrmex</taxon>
    </lineage>
</organism>
<feature type="domain" description="Potassium channel" evidence="11">
    <location>
        <begin position="1054"/>
        <end position="1126"/>
    </location>
</feature>
<evidence type="ECO:0000256" key="4">
    <source>
        <dbReference type="ARBA" id="ARBA00022989"/>
    </source>
</evidence>
<dbReference type="PRINTS" id="PR01333">
    <property type="entry name" value="2POREKCHANEL"/>
</dbReference>
<keyword evidence="5 8" id="KW-0406">Ion transport</keyword>
<dbReference type="GO" id="GO:0030322">
    <property type="term" value="P:stabilization of membrane potential"/>
    <property type="evidence" value="ECO:0007669"/>
    <property type="project" value="TreeGrafter"/>
</dbReference>
<feature type="compositionally biased region" description="Basic residues" evidence="9">
    <location>
        <begin position="512"/>
        <end position="521"/>
    </location>
</feature>
<sequence>MSNSPRMRKMPPRPKILLPVPGQYYPHPPTATGMSYVSTPYGQTPVPMTPVAGQPQIFYSNRASEFVYTQFKGIKDLTKSGLSVGEKSAFWLYEKVRSWSKRWFTHIFLFVVILLYSIIGAIIFVAVEGSVEKVAVSNIRQKRNDTVEAIRGLCGDSVLASDMSRWRGAAVRELMQYEKDLYEYFNRELKDKGEEVWTFWNAVFYCGTIYTTIGHGVKGSPDSDGAVQPPSWATEWVAAVQARRRDAKATILIARDAGSSKRHRADGGGGSVTASLGLASRVSSCRESLSRVHDDRRTTTTTAATTKSRAMEDSYMVHRRRKAAARKREKTPDPSSRGAASRIDASDDEDEERRAKMERMAEEAEKMEQQQKESRLSQHQKQEVFLKELDNKDKMENDREQRPVRRKNKTDARNSTNVDDMIAVRTEVTLKSTAGNTLKTRETDSVTTDDNSTQPVKQITEVAKKFDDDITKKNVIRPEIVQAVKDSAVQETSETPKETNGETSKPVEIRKVERRLKRRSKERVEKYSQSTDSSEEKDEKNESSRRRTKSPETVKSKVKKTIGKNRISDPEVQKKDIEKLNREKKSPSRQKFEDESRTRDDSVPHSRLYNQTEDMDEDLKMVKKSESLSQKSAEERRVKRSSVEMKKQIIPLSNESLIEDFARAQREYMLRERSILDPEVDMFQNAVEVSSLRRRKFNLTYSESEQEDIIQNITQSSDVADKKKSWFSWLSFWHRKEDENITEKKTEDIRNLASKVEEIKVEKEEAVEKITLLDFFRALRDVVSEFKTFVAQNPRETTIIRRLRNRCIAGLLLIIIYCGLGGFVFRFVEGAFETFYKCGVKRVKRDFLDTLWNYSHNLREDDWKSMARRKLMEFEEQLHTAHEAGLHTYSGQKSWSFLNAVVYCLTVITTIGYGHISPSTDTGRAITIVYAIFGIPMFLIILADFGKLFTRGIKFLWAFVRRLYYTGSCRKVRRTVPVQEVMKGMQLVYDLAKLRRPSQMNPEEIDEMQKQQIQQPQTVLNVDANTPGTPGTPALSAYIVDDEFNLPISVAIVILLAYIFIGATLYSLWESWNFFESFYFVFISMSTIGFGDYVPKHPIYMMGSIVYLVFGLALTSMCINVVQVMLSDSFKQASQKIGATIGFEVAEDDNSVKPAPPPPVEVADVHLSVKESGSDEKIAPKAKQEDVDL</sequence>
<dbReference type="PANTHER" id="PTHR11003">
    <property type="entry name" value="POTASSIUM CHANNEL, SUBFAMILY K"/>
    <property type="match status" value="1"/>
</dbReference>
<keyword evidence="6 10" id="KW-0472">Membrane</keyword>
<dbReference type="AlphaFoldDB" id="A0A836EA57"/>
<feature type="compositionally biased region" description="Basic and acidic residues" evidence="9">
    <location>
        <begin position="566"/>
        <end position="604"/>
    </location>
</feature>
<feature type="non-terminal residue" evidence="12">
    <location>
        <position position="1189"/>
    </location>
</feature>
<feature type="region of interest" description="Disordered" evidence="9">
    <location>
        <begin position="287"/>
        <end position="420"/>
    </location>
</feature>
<evidence type="ECO:0000256" key="9">
    <source>
        <dbReference type="SAM" id="MobiDB-lite"/>
    </source>
</evidence>
<comment type="similarity">
    <text evidence="8">Belongs to the two pore domain potassium channel (TC 1.A.1.8) family.</text>
</comment>
<dbReference type="Proteomes" id="UP000667349">
    <property type="component" value="Unassembled WGS sequence"/>
</dbReference>
<evidence type="ECO:0000259" key="11">
    <source>
        <dbReference type="Pfam" id="PF07885"/>
    </source>
</evidence>
<dbReference type="GO" id="GO:0015271">
    <property type="term" value="F:outward rectifier potassium channel activity"/>
    <property type="evidence" value="ECO:0007669"/>
    <property type="project" value="TreeGrafter"/>
</dbReference>
<feature type="compositionally biased region" description="Polar residues" evidence="9">
    <location>
        <begin position="445"/>
        <end position="455"/>
    </location>
</feature>
<proteinExistence type="inferred from homology"/>
<evidence type="ECO:0000256" key="8">
    <source>
        <dbReference type="RuleBase" id="RU003857"/>
    </source>
</evidence>
<accession>A0A836EA57</accession>
<feature type="region of interest" description="Disordered" evidence="9">
    <location>
        <begin position="433"/>
        <end position="455"/>
    </location>
</feature>
<dbReference type="InterPro" id="IPR013099">
    <property type="entry name" value="K_chnl_dom"/>
</dbReference>
<keyword evidence="2 8" id="KW-0813">Transport</keyword>
<feature type="transmembrane region" description="Helical" evidence="10">
    <location>
        <begin position="1046"/>
        <end position="1068"/>
    </location>
</feature>
<dbReference type="Gene3D" id="1.10.287.70">
    <property type="match status" value="2"/>
</dbReference>
<feature type="compositionally biased region" description="Basic residues" evidence="9">
    <location>
        <begin position="317"/>
        <end position="329"/>
    </location>
</feature>
<feature type="compositionally biased region" description="Basic and acidic residues" evidence="9">
    <location>
        <begin position="494"/>
        <end position="511"/>
    </location>
</feature>
<reference evidence="12" key="1">
    <citation type="submission" date="2020-02" db="EMBL/GenBank/DDBJ databases">
        <title>Relaxed selection underlies rapid genomic changes in the transitions from sociality to social parasitism in ants.</title>
        <authorList>
            <person name="Bi X."/>
        </authorList>
    </citation>
    <scope>NUCLEOTIDE SEQUENCE</scope>
    <source>
        <strain evidence="12">BGI-DK2013a</strain>
        <tissue evidence="12">Whole body</tissue>
    </source>
</reference>
<evidence type="ECO:0000256" key="10">
    <source>
        <dbReference type="SAM" id="Phobius"/>
    </source>
</evidence>
<feature type="transmembrane region" description="Helical" evidence="10">
    <location>
        <begin position="897"/>
        <end position="916"/>
    </location>
</feature>
<evidence type="ECO:0000313" key="12">
    <source>
        <dbReference type="EMBL" id="KAG5316442.1"/>
    </source>
</evidence>
<protein>
    <submittedName>
        <fullName evidence="12">TWK18 protein</fullName>
    </submittedName>
</protein>
<comment type="caution">
    <text evidence="12">The sequence shown here is derived from an EMBL/GenBank/DDBJ whole genome shotgun (WGS) entry which is preliminary data.</text>
</comment>
<dbReference type="SUPFAM" id="SSF81324">
    <property type="entry name" value="Voltage-gated potassium channels"/>
    <property type="match status" value="3"/>
</dbReference>
<feature type="transmembrane region" description="Helical" evidence="10">
    <location>
        <begin position="808"/>
        <end position="828"/>
    </location>
</feature>
<feature type="compositionally biased region" description="Basic and acidic residues" evidence="9">
    <location>
        <begin position="537"/>
        <end position="555"/>
    </location>
</feature>
<feature type="region of interest" description="Disordered" evidence="9">
    <location>
        <begin position="471"/>
        <end position="636"/>
    </location>
</feature>
<keyword evidence="3 8" id="KW-0812">Transmembrane</keyword>
<feature type="compositionally biased region" description="Basic and acidic residues" evidence="9">
    <location>
        <begin position="618"/>
        <end position="636"/>
    </location>
</feature>
<dbReference type="PANTHER" id="PTHR11003:SF335">
    <property type="entry name" value="POTASSIUM CHANNEL DOMAIN-CONTAINING PROTEIN"/>
    <property type="match status" value="1"/>
</dbReference>
<keyword evidence="13" id="KW-1185">Reference proteome</keyword>
<feature type="non-terminal residue" evidence="12">
    <location>
        <position position="1"/>
    </location>
</feature>
<comment type="subcellular location">
    <subcellularLocation>
        <location evidence="1">Membrane</location>
        <topology evidence="1">Multi-pass membrane protein</topology>
    </subcellularLocation>
</comment>
<keyword evidence="7 8" id="KW-0407">Ion channel</keyword>
<dbReference type="InterPro" id="IPR003280">
    <property type="entry name" value="2pore_dom_K_chnl"/>
</dbReference>
<feature type="compositionally biased region" description="Basic and acidic residues" evidence="9">
    <location>
        <begin position="288"/>
        <end position="298"/>
    </location>
</feature>
<evidence type="ECO:0000313" key="13">
    <source>
        <dbReference type="Proteomes" id="UP000667349"/>
    </source>
</evidence>
<feature type="compositionally biased region" description="Basic and acidic residues" evidence="9">
    <location>
        <begin position="352"/>
        <end position="403"/>
    </location>
</feature>
<name>A0A836EA57_9HYME</name>
<evidence type="ECO:0000256" key="3">
    <source>
        <dbReference type="ARBA" id="ARBA00022692"/>
    </source>
</evidence>
<dbReference type="GO" id="GO:0022841">
    <property type="term" value="F:potassium ion leak channel activity"/>
    <property type="evidence" value="ECO:0007669"/>
    <property type="project" value="TreeGrafter"/>
</dbReference>
<evidence type="ECO:0000256" key="5">
    <source>
        <dbReference type="ARBA" id="ARBA00023065"/>
    </source>
</evidence>
<feature type="transmembrane region" description="Helical" evidence="10">
    <location>
        <begin position="928"/>
        <end position="946"/>
    </location>
</feature>
<keyword evidence="4 10" id="KW-1133">Transmembrane helix</keyword>
<evidence type="ECO:0000256" key="6">
    <source>
        <dbReference type="ARBA" id="ARBA00023136"/>
    </source>
</evidence>
<gene>
    <name evidence="12" type="primary">Twk18</name>
    <name evidence="12" type="ORF">G6Z75_0000796</name>
</gene>